<protein>
    <submittedName>
        <fullName evidence="2">Uncharacterized protein</fullName>
    </submittedName>
</protein>
<evidence type="ECO:0000313" key="2">
    <source>
        <dbReference type="EMBL" id="KAJ5362203.1"/>
    </source>
</evidence>
<evidence type="ECO:0000313" key="3">
    <source>
        <dbReference type="Proteomes" id="UP001148299"/>
    </source>
</evidence>
<dbReference type="AlphaFoldDB" id="A0A9W9RR15"/>
<reference evidence="2" key="2">
    <citation type="journal article" date="2023" name="IMA Fungus">
        <title>Comparative genomic study of the Penicillium genus elucidates a diverse pangenome and 15 lateral gene transfer events.</title>
        <authorList>
            <person name="Petersen C."/>
            <person name="Sorensen T."/>
            <person name="Nielsen M.R."/>
            <person name="Sondergaard T.E."/>
            <person name="Sorensen J.L."/>
            <person name="Fitzpatrick D.A."/>
            <person name="Frisvad J.C."/>
            <person name="Nielsen K.L."/>
        </authorList>
    </citation>
    <scope>NUCLEOTIDE SEQUENCE</scope>
    <source>
        <strain evidence="2">IBT 35675</strain>
    </source>
</reference>
<organism evidence="2 3">
    <name type="scientific">Penicillium brevicompactum</name>
    <dbReference type="NCBI Taxonomy" id="5074"/>
    <lineage>
        <taxon>Eukaryota</taxon>
        <taxon>Fungi</taxon>
        <taxon>Dikarya</taxon>
        <taxon>Ascomycota</taxon>
        <taxon>Pezizomycotina</taxon>
        <taxon>Eurotiomycetes</taxon>
        <taxon>Eurotiomycetidae</taxon>
        <taxon>Eurotiales</taxon>
        <taxon>Aspergillaceae</taxon>
        <taxon>Penicillium</taxon>
    </lineage>
</organism>
<accession>A0A9W9RR15</accession>
<dbReference type="Proteomes" id="UP001148299">
    <property type="component" value="Unassembled WGS sequence"/>
</dbReference>
<evidence type="ECO:0000256" key="1">
    <source>
        <dbReference type="SAM" id="MobiDB-lite"/>
    </source>
</evidence>
<keyword evidence="3" id="KW-1185">Reference proteome</keyword>
<comment type="caution">
    <text evidence="2">The sequence shown here is derived from an EMBL/GenBank/DDBJ whole genome shotgun (WGS) entry which is preliminary data.</text>
</comment>
<feature type="region of interest" description="Disordered" evidence="1">
    <location>
        <begin position="795"/>
        <end position="836"/>
    </location>
</feature>
<gene>
    <name evidence="2" type="ORF">N7541_003047</name>
</gene>
<dbReference type="EMBL" id="JAPZBR010000002">
    <property type="protein sequence ID" value="KAJ5362203.1"/>
    <property type="molecule type" value="Genomic_DNA"/>
</dbReference>
<proteinExistence type="predicted"/>
<reference evidence="2" key="1">
    <citation type="submission" date="2022-12" db="EMBL/GenBank/DDBJ databases">
        <authorList>
            <person name="Petersen C."/>
        </authorList>
    </citation>
    <scope>NUCLEOTIDE SEQUENCE</scope>
    <source>
        <strain evidence="2">IBT 35675</strain>
    </source>
</reference>
<sequence>MEPTKFTLPFRLVRDIWSPRGFDSDDSRLWLASFEGPAFINSFTVTFERTGYAAWVSLDPQLLSRFHVTTRTPANKWFFEDVSMLTFSRDQTDVQCIQVPVAGHDNPVLMLSAANLAGLAKRLHQFGRGKAFNQDWYGLTPTYDIHIKYSSTVGISFVNRMAIGQFNPSAFASSSDVRCLERLAGLEIWTDTKKADTASTDIVPIFYEECTGAGGGLGTGALSVGYEARKPNVGMVTPVGLLLPDIGPSGPVQSAVLCTYHSPVDKYNAMAEMLCEMCELGTQVLIIGDQPRALVHALLASGRNVIGVSLEDEEISTPTQESWGKYEQIRGKVFCDPDFRVVSDDQGLVVKFVGNFAAYVVDTSSHTQSKIASTSKNIAIGQALKRNSPDVPVIVQLRDRPTLEVSLAILDLPGYSNQGCDSYGVLLEDNATNFGASPNDWQHFCWLRIHAGNNSGSRELNVNDQCYFQLSAQSQLGRNLMSPFFKTCQHDFPESAFKPGRHRRMLSVRGTPDDVYQSHLASWDHIIVTRAFLLAIHSSISGPECGLSEPKNPVEVLAHLEHNLGDYQFSRNIINSCFEITDVRQFTGTNPILFNRHPSIRHLVSARYDALARMCTFETMEAPPEVKALFQQPASGVLLRGLSEISKPSNGWRGPILAKYKRVLPYEFMSALAYQPFYLCMYHYLFACMHGIQKPLPTWELQYNLWALSMNGTNEERFSFMALKLRTAIFPRSTTERVHGLPCANDGALETFDVNLRDLGVKEQYDLADPEYARAYDKIFHLTCDQNIMKDEDMADTMRTPNRPLKASVSSSPTVYKMSPESPRGLSESMHTSNYY</sequence>
<name>A0A9W9RR15_PENBR</name>